<name>A0A022QSM9_ERYGU</name>
<evidence type="ECO:0000313" key="3">
    <source>
        <dbReference type="Proteomes" id="UP000030748"/>
    </source>
</evidence>
<gene>
    <name evidence="2" type="ORF">MIMGU_mgv1a014335mg</name>
</gene>
<protein>
    <submittedName>
        <fullName evidence="2">Uncharacterized protein</fullName>
    </submittedName>
</protein>
<proteinExistence type="predicted"/>
<dbReference type="eggNOG" id="ENOG502R5G8">
    <property type="taxonomic scope" value="Eukaryota"/>
</dbReference>
<feature type="region of interest" description="Disordered" evidence="1">
    <location>
        <begin position="58"/>
        <end position="89"/>
    </location>
</feature>
<accession>A0A022QSM9</accession>
<evidence type="ECO:0000313" key="2">
    <source>
        <dbReference type="EMBL" id="EYU30308.1"/>
    </source>
</evidence>
<feature type="compositionally biased region" description="Polar residues" evidence="1">
    <location>
        <begin position="1"/>
        <end position="26"/>
    </location>
</feature>
<feature type="region of interest" description="Disordered" evidence="1">
    <location>
        <begin position="173"/>
        <end position="193"/>
    </location>
</feature>
<sequence>MNVEGTDSNRSPVSCKSDSIAETKSQQSDRKKEKIDGVDRTVRAGAVSLVYFSLECSSKKNQDHSIEPKKRKECCNSNNNNEKDVLREPECGAGDYGMTSALTEATILSDKKEHGMKLRRGRRMKDFRKEILPNMASLSREEIREDIKIMQLAVRSREYKKYKSKSVKGSRCVSSVVKSKRSRVSSVGPKYNS</sequence>
<dbReference type="PANTHER" id="PTHR33167:SF29">
    <property type="entry name" value="T28K15.14 PROTEIN"/>
    <property type="match status" value="1"/>
</dbReference>
<dbReference type="EMBL" id="KI631081">
    <property type="protein sequence ID" value="EYU30308.1"/>
    <property type="molecule type" value="Genomic_DNA"/>
</dbReference>
<dbReference type="AlphaFoldDB" id="A0A022QSM9"/>
<organism evidence="2 3">
    <name type="scientific">Erythranthe guttata</name>
    <name type="common">Yellow monkey flower</name>
    <name type="synonym">Mimulus guttatus</name>
    <dbReference type="NCBI Taxonomy" id="4155"/>
    <lineage>
        <taxon>Eukaryota</taxon>
        <taxon>Viridiplantae</taxon>
        <taxon>Streptophyta</taxon>
        <taxon>Embryophyta</taxon>
        <taxon>Tracheophyta</taxon>
        <taxon>Spermatophyta</taxon>
        <taxon>Magnoliopsida</taxon>
        <taxon>eudicotyledons</taxon>
        <taxon>Gunneridae</taxon>
        <taxon>Pentapetalae</taxon>
        <taxon>asterids</taxon>
        <taxon>lamiids</taxon>
        <taxon>Lamiales</taxon>
        <taxon>Phrymaceae</taxon>
        <taxon>Erythranthe</taxon>
    </lineage>
</organism>
<feature type="compositionally biased region" description="Basic and acidic residues" evidence="1">
    <location>
        <begin position="58"/>
        <end position="74"/>
    </location>
</feature>
<dbReference type="InterPro" id="IPR008581">
    <property type="entry name" value="DUF863_pln"/>
</dbReference>
<dbReference type="PANTHER" id="PTHR33167">
    <property type="entry name" value="TRANSCRIPTION FACTOR, PUTATIVE (DUF863)-RELATED"/>
    <property type="match status" value="1"/>
</dbReference>
<keyword evidence="3" id="KW-1185">Reference proteome</keyword>
<dbReference type="Pfam" id="PF05904">
    <property type="entry name" value="DUF863"/>
    <property type="match status" value="1"/>
</dbReference>
<feature type="compositionally biased region" description="Basic and acidic residues" evidence="1">
    <location>
        <begin position="27"/>
        <end position="39"/>
    </location>
</feature>
<dbReference type="Proteomes" id="UP000030748">
    <property type="component" value="Unassembled WGS sequence"/>
</dbReference>
<evidence type="ECO:0000256" key="1">
    <source>
        <dbReference type="SAM" id="MobiDB-lite"/>
    </source>
</evidence>
<feature type="region of interest" description="Disordered" evidence="1">
    <location>
        <begin position="1"/>
        <end position="39"/>
    </location>
</feature>
<reference evidence="2 3" key="1">
    <citation type="journal article" date="2013" name="Proc. Natl. Acad. Sci. U.S.A.">
        <title>Fine-scale variation in meiotic recombination in Mimulus inferred from population shotgun sequencing.</title>
        <authorList>
            <person name="Hellsten U."/>
            <person name="Wright K.M."/>
            <person name="Jenkins J."/>
            <person name="Shu S."/>
            <person name="Yuan Y."/>
            <person name="Wessler S.R."/>
            <person name="Schmutz J."/>
            <person name="Willis J.H."/>
            <person name="Rokhsar D.S."/>
        </authorList>
    </citation>
    <scope>NUCLEOTIDE SEQUENCE [LARGE SCALE GENOMIC DNA]</scope>
    <source>
        <strain evidence="3">cv. DUN x IM62</strain>
    </source>
</reference>